<dbReference type="InterPro" id="IPR000073">
    <property type="entry name" value="AB_hydrolase_1"/>
</dbReference>
<dbReference type="InterPro" id="IPR000639">
    <property type="entry name" value="Epox_hydrolase-like"/>
</dbReference>
<reference evidence="2 3" key="1">
    <citation type="submission" date="2016-10" db="EMBL/GenBank/DDBJ databases">
        <authorList>
            <person name="Varghese N."/>
            <person name="Submissions S."/>
        </authorList>
    </citation>
    <scope>NUCLEOTIDE SEQUENCE [LARGE SCALE GENOMIC DNA]</scope>
    <source>
        <strain evidence="2 3">DSM 2373</strain>
    </source>
</reference>
<dbReference type="PRINTS" id="PR00111">
    <property type="entry name" value="ABHYDROLASE"/>
</dbReference>
<dbReference type="Pfam" id="PF00561">
    <property type="entry name" value="Abhydrolase_1"/>
    <property type="match status" value="1"/>
</dbReference>
<evidence type="ECO:0000313" key="3">
    <source>
        <dbReference type="Proteomes" id="UP000326500"/>
    </source>
</evidence>
<protein>
    <submittedName>
        <fullName evidence="2">Pimeloyl-ACP methyl ester carboxylesterase</fullName>
    </submittedName>
</protein>
<dbReference type="PANTHER" id="PTHR43433:SF4">
    <property type="entry name" value="NON-HEME CHLOROPEROXIDASE-RELATED"/>
    <property type="match status" value="1"/>
</dbReference>
<dbReference type="AlphaFoldDB" id="A0A1G8XXF6"/>
<dbReference type="InterPro" id="IPR050471">
    <property type="entry name" value="AB_hydrolase"/>
</dbReference>
<organism evidence="2 3">
    <name type="scientific">Methanoculleus thermophilus</name>
    <dbReference type="NCBI Taxonomy" id="2200"/>
    <lineage>
        <taxon>Archaea</taxon>
        <taxon>Methanobacteriati</taxon>
        <taxon>Methanobacteriota</taxon>
        <taxon>Stenosarchaea group</taxon>
        <taxon>Methanomicrobia</taxon>
        <taxon>Methanomicrobiales</taxon>
        <taxon>Methanomicrobiaceae</taxon>
        <taxon>Methanoculleus</taxon>
    </lineage>
</organism>
<gene>
    <name evidence="2" type="ORF">SAMN04488571_102101</name>
</gene>
<dbReference type="STRING" id="2200.GCA_001571405_00557"/>
<dbReference type="OrthoDB" id="7531at2157"/>
<dbReference type="FunFam" id="3.40.50.1820:FF:000205">
    <property type="entry name" value="Non-haem bromoperoxidase BPO-A2"/>
    <property type="match status" value="1"/>
</dbReference>
<evidence type="ECO:0000313" key="2">
    <source>
        <dbReference type="EMBL" id="SDJ95211.1"/>
    </source>
</evidence>
<accession>A0A1G8XXF6</accession>
<dbReference type="SUPFAM" id="SSF53474">
    <property type="entry name" value="alpha/beta-Hydrolases"/>
    <property type="match status" value="1"/>
</dbReference>
<dbReference type="GO" id="GO:0003824">
    <property type="term" value="F:catalytic activity"/>
    <property type="evidence" value="ECO:0007669"/>
    <property type="project" value="InterPro"/>
</dbReference>
<dbReference type="EMBL" id="FNFT01000002">
    <property type="protein sequence ID" value="SDJ95211.1"/>
    <property type="molecule type" value="Genomic_DNA"/>
</dbReference>
<proteinExistence type="predicted"/>
<name>A0A1G8XXF6_9EURY</name>
<sequence length="289" mass="31742">MPYITVGKENSGPIDLYYEDHGSGKPVVLIHGWPLSSKSWEKQVPVLVDAGYRVIAYDRRGFGNSAKPTFGYDYDTLAEDLHRLMTELDLDDATLVGFSMGGGEVARYLGTYGSDRVEKAVFISAIPPFLLKTADNPEGIEGSVFDGLMESIAADRPAFLSRFFSDFYNVDVFMGDRVSDEVVRLSWNIAATASPVGTLDCVSGWLTDFRSDLESIDVPALVIHGDADRIVPFLASGKRIPGLVKESRLVVIEGGPHGITWTHPEVVNRELLDFLEQRVEPLQPVTGLS</sequence>
<evidence type="ECO:0000259" key="1">
    <source>
        <dbReference type="Pfam" id="PF00561"/>
    </source>
</evidence>
<feature type="domain" description="AB hydrolase-1" evidence="1">
    <location>
        <begin position="25"/>
        <end position="264"/>
    </location>
</feature>
<dbReference type="PRINTS" id="PR00412">
    <property type="entry name" value="EPOXHYDRLASE"/>
</dbReference>
<dbReference type="InterPro" id="IPR029058">
    <property type="entry name" value="AB_hydrolase_fold"/>
</dbReference>
<dbReference type="Proteomes" id="UP000326500">
    <property type="component" value="Unassembled WGS sequence"/>
</dbReference>
<dbReference type="PANTHER" id="PTHR43433">
    <property type="entry name" value="HYDROLASE, ALPHA/BETA FOLD FAMILY PROTEIN"/>
    <property type="match status" value="1"/>
</dbReference>
<dbReference type="RefSeq" id="WP_066955167.1">
    <property type="nucleotide sequence ID" value="NZ_BCNX01000004.1"/>
</dbReference>
<dbReference type="Gene3D" id="3.40.50.1820">
    <property type="entry name" value="alpha/beta hydrolase"/>
    <property type="match status" value="1"/>
</dbReference>
<keyword evidence="3" id="KW-1185">Reference proteome</keyword>